<feature type="transmembrane region" description="Helical" evidence="1">
    <location>
        <begin position="5"/>
        <end position="23"/>
    </location>
</feature>
<reference evidence="3" key="1">
    <citation type="journal article" date="2019" name="Int. J. Syst. Evol. Microbiol.">
        <title>The Global Catalogue of Microorganisms (GCM) 10K type strain sequencing project: providing services to taxonomists for standard genome sequencing and annotation.</title>
        <authorList>
            <consortium name="The Broad Institute Genomics Platform"/>
            <consortium name="The Broad Institute Genome Sequencing Center for Infectious Disease"/>
            <person name="Wu L."/>
            <person name="Ma J."/>
        </authorList>
    </citation>
    <scope>NUCLEOTIDE SEQUENCE [LARGE SCALE GENOMIC DNA]</scope>
    <source>
        <strain evidence="3">CGMCC 4.7393</strain>
    </source>
</reference>
<comment type="caution">
    <text evidence="2">The sequence shown here is derived from an EMBL/GenBank/DDBJ whole genome shotgun (WGS) entry which is preliminary data.</text>
</comment>
<dbReference type="Proteomes" id="UP001596405">
    <property type="component" value="Unassembled WGS sequence"/>
</dbReference>
<evidence type="ECO:0000313" key="2">
    <source>
        <dbReference type="EMBL" id="MFC6996659.1"/>
    </source>
</evidence>
<gene>
    <name evidence="2" type="ORF">ACFQHR_03435</name>
</gene>
<evidence type="ECO:0000256" key="1">
    <source>
        <dbReference type="SAM" id="Phobius"/>
    </source>
</evidence>
<keyword evidence="1" id="KW-0472">Membrane</keyword>
<dbReference type="RefSeq" id="WP_066622359.1">
    <property type="nucleotide sequence ID" value="NZ_JBHSYQ010000003.1"/>
</dbReference>
<proteinExistence type="predicted"/>
<keyword evidence="3" id="KW-1185">Reference proteome</keyword>
<sequence length="173" mass="19098">MNKKFLIYMVIVAAVAVGIYAYVGGFTEVKITQTATSEIVMAGKPFEGDPESEKLGDIYLEVGKAVEQKQLPGDLGGIFYNNPTKETKKVKAFIGVIVPDSSVTLPAGFELRRVAAGEPVLQGTIDASMMIAPKKLYSALFDYSEEHDVKLQEFYIERYPENKPSVIQIKIQK</sequence>
<protein>
    <recommendedName>
        <fullName evidence="4">GyrI-like small molecule binding domain-containing protein</fullName>
    </recommendedName>
</protein>
<evidence type="ECO:0008006" key="4">
    <source>
        <dbReference type="Google" id="ProtNLM"/>
    </source>
</evidence>
<evidence type="ECO:0000313" key="3">
    <source>
        <dbReference type="Proteomes" id="UP001596405"/>
    </source>
</evidence>
<keyword evidence="1" id="KW-0812">Transmembrane</keyword>
<dbReference type="EMBL" id="JBHSYQ010000003">
    <property type="protein sequence ID" value="MFC6996659.1"/>
    <property type="molecule type" value="Genomic_DNA"/>
</dbReference>
<name>A0ABW2DIX0_9BACT</name>
<organism evidence="2 3">
    <name type="scientific">Rufibacter roseus</name>
    <dbReference type="NCBI Taxonomy" id="1567108"/>
    <lineage>
        <taxon>Bacteria</taxon>
        <taxon>Pseudomonadati</taxon>
        <taxon>Bacteroidota</taxon>
        <taxon>Cytophagia</taxon>
        <taxon>Cytophagales</taxon>
        <taxon>Hymenobacteraceae</taxon>
        <taxon>Rufibacter</taxon>
    </lineage>
</organism>
<keyword evidence="1" id="KW-1133">Transmembrane helix</keyword>
<accession>A0ABW2DIX0</accession>